<accession>A0ABW4ZTY5</accession>
<dbReference type="Gene3D" id="3.60.21.10">
    <property type="match status" value="1"/>
</dbReference>
<keyword evidence="2" id="KW-0378">Hydrolase</keyword>
<dbReference type="PANTHER" id="PTHR42850">
    <property type="entry name" value="METALLOPHOSPHOESTERASE"/>
    <property type="match status" value="1"/>
</dbReference>
<feature type="domain" description="Calcineurin-like phosphoesterase" evidence="1">
    <location>
        <begin position="4"/>
        <end position="180"/>
    </location>
</feature>
<dbReference type="Pfam" id="PF00149">
    <property type="entry name" value="Metallophos"/>
    <property type="match status" value="1"/>
</dbReference>
<dbReference type="InterPro" id="IPR006186">
    <property type="entry name" value="Ser/Thr-sp_prot-phosphatase"/>
</dbReference>
<dbReference type="InterPro" id="IPR004843">
    <property type="entry name" value="Calcineurin-like_PHP"/>
</dbReference>
<gene>
    <name evidence="2" type="ORF">ACFSOY_04735</name>
</gene>
<protein>
    <submittedName>
        <fullName evidence="2">Metallophosphoesterase family protein</fullName>
        <ecNumber evidence="2">3.1.-.-</ecNumber>
    </submittedName>
</protein>
<dbReference type="GO" id="GO:0016787">
    <property type="term" value="F:hydrolase activity"/>
    <property type="evidence" value="ECO:0007669"/>
    <property type="project" value="UniProtKB-KW"/>
</dbReference>
<dbReference type="Proteomes" id="UP001597343">
    <property type="component" value="Unassembled WGS sequence"/>
</dbReference>
<reference evidence="3" key="1">
    <citation type="journal article" date="2019" name="Int. J. Syst. Evol. Microbiol.">
        <title>The Global Catalogue of Microorganisms (GCM) 10K type strain sequencing project: providing services to taxonomists for standard genome sequencing and annotation.</title>
        <authorList>
            <consortium name="The Broad Institute Genomics Platform"/>
            <consortium name="The Broad Institute Genome Sequencing Center for Infectious Disease"/>
            <person name="Wu L."/>
            <person name="Ma J."/>
        </authorList>
    </citation>
    <scope>NUCLEOTIDE SEQUENCE [LARGE SCALE GENOMIC DNA]</scope>
    <source>
        <strain evidence="3">CGMCC 1.13574</strain>
    </source>
</reference>
<evidence type="ECO:0000313" key="3">
    <source>
        <dbReference type="Proteomes" id="UP001597343"/>
    </source>
</evidence>
<dbReference type="EMBL" id="JBHUIO010000002">
    <property type="protein sequence ID" value="MFD2169327.1"/>
    <property type="molecule type" value="Genomic_DNA"/>
</dbReference>
<evidence type="ECO:0000313" key="2">
    <source>
        <dbReference type="EMBL" id="MFD2169327.1"/>
    </source>
</evidence>
<dbReference type="InterPro" id="IPR029052">
    <property type="entry name" value="Metallo-depent_PP-like"/>
</dbReference>
<dbReference type="InterPro" id="IPR050126">
    <property type="entry name" value="Ap4A_hydrolase"/>
</dbReference>
<dbReference type="RefSeq" id="WP_386044371.1">
    <property type="nucleotide sequence ID" value="NZ_JBHUIO010000002.1"/>
</dbReference>
<dbReference type="PANTHER" id="PTHR42850:SF4">
    <property type="entry name" value="ZINC-DEPENDENT ENDOPOLYPHOSPHATASE"/>
    <property type="match status" value="1"/>
</dbReference>
<dbReference type="SUPFAM" id="SSF56300">
    <property type="entry name" value="Metallo-dependent phosphatases"/>
    <property type="match status" value="1"/>
</dbReference>
<proteinExistence type="predicted"/>
<keyword evidence="3" id="KW-1185">Reference proteome</keyword>
<organism evidence="2 3">
    <name type="scientific">Tumebacillus lipolyticus</name>
    <dbReference type="NCBI Taxonomy" id="1280370"/>
    <lineage>
        <taxon>Bacteria</taxon>
        <taxon>Bacillati</taxon>
        <taxon>Bacillota</taxon>
        <taxon>Bacilli</taxon>
        <taxon>Bacillales</taxon>
        <taxon>Alicyclobacillaceae</taxon>
        <taxon>Tumebacillus</taxon>
    </lineage>
</organism>
<dbReference type="PRINTS" id="PR00114">
    <property type="entry name" value="STPHPHTASE"/>
</dbReference>
<dbReference type="CDD" id="cd00144">
    <property type="entry name" value="MPP_PPP_family"/>
    <property type="match status" value="1"/>
</dbReference>
<comment type="caution">
    <text evidence="2">The sequence shown here is derived from an EMBL/GenBank/DDBJ whole genome shotgun (WGS) entry which is preliminary data.</text>
</comment>
<sequence>MEKRLLVCSDIHGQYDQFIELLDKASYDPAQDQLILLGDYIDRGPKSRQVIEKVIELVERDGALALKGNHDQMMIDSLGQMAEEKRQKWEQINGGAATLQSYADEEELYVEHACWMRDNLKLYHETAQYIFVHAGVRPGIPMEEQLEYDLIWIRHREECGLGKLIVHGHTSVDEVEQVFDQLFIDTGSVYGNKLTMIELPSRAIYEVAEPIEVTA</sequence>
<dbReference type="EC" id="3.1.-.-" evidence="2"/>
<name>A0ABW4ZTY5_9BACL</name>
<evidence type="ECO:0000259" key="1">
    <source>
        <dbReference type="Pfam" id="PF00149"/>
    </source>
</evidence>